<evidence type="ECO:0000313" key="4">
    <source>
        <dbReference type="EMBL" id="PNF40151.1"/>
    </source>
</evidence>
<dbReference type="Proteomes" id="UP000235965">
    <property type="component" value="Unassembled WGS sequence"/>
</dbReference>
<organism evidence="4 5">
    <name type="scientific">Cryptotermes secundus</name>
    <dbReference type="NCBI Taxonomy" id="105785"/>
    <lineage>
        <taxon>Eukaryota</taxon>
        <taxon>Metazoa</taxon>
        <taxon>Ecdysozoa</taxon>
        <taxon>Arthropoda</taxon>
        <taxon>Hexapoda</taxon>
        <taxon>Insecta</taxon>
        <taxon>Pterygota</taxon>
        <taxon>Neoptera</taxon>
        <taxon>Polyneoptera</taxon>
        <taxon>Dictyoptera</taxon>
        <taxon>Blattodea</taxon>
        <taxon>Blattoidea</taxon>
        <taxon>Termitoidae</taxon>
        <taxon>Kalotermitidae</taxon>
        <taxon>Cryptotermitinae</taxon>
        <taxon>Cryptotermes</taxon>
    </lineage>
</organism>
<dbReference type="AlphaFoldDB" id="A0A2J7RH41"/>
<dbReference type="InterPro" id="IPR015422">
    <property type="entry name" value="PyrdxlP-dep_Trfase_small"/>
</dbReference>
<evidence type="ECO:0000256" key="2">
    <source>
        <dbReference type="ARBA" id="ARBA00022898"/>
    </source>
</evidence>
<keyword evidence="5" id="KW-1185">Reference proteome</keyword>
<evidence type="ECO:0000256" key="1">
    <source>
        <dbReference type="ARBA" id="ARBA00007441"/>
    </source>
</evidence>
<name>A0A2J7RH41_9NEOP</name>
<comment type="similarity">
    <text evidence="1">Belongs to the class-I pyridoxal-phosphate-dependent aminotransferase family.</text>
</comment>
<dbReference type="OrthoDB" id="10262468at2759"/>
<dbReference type="Gene3D" id="3.40.640.10">
    <property type="entry name" value="Type I PLP-dependent aspartate aminotransferase-like (Major domain)"/>
    <property type="match status" value="1"/>
</dbReference>
<accession>A0A2J7RH41</accession>
<sequence length="425" mass="47774">MVLELSKRAQQMLNKRDFLDEYTMLCMHDPFNQDTNKKGYVNLGTAVSALCEDVIQKRMNEPGLFQFGSKEQHYFPMWGTTEMCEALASCLTRHLAPDLPVLPENVLVVNGGVAAMEVLACCLLDPGDVLLTPSPCYTRIIVNFSERFKVNVVDVLLRDTNEISVGERSAFELNGDLLEDTIMEQKATGRVVKAFYLVNPNNPLGEVYSPQLVLQLMEVCHRHGLHFISDEAYAMSIYEPQTPFQSVLNLSPLPDPQKTHVIWSFSKDMNLAGIRIGALISQNKDLLHVVKNTSVYTAVPAIVQKAAASLLNDTVWLDEEFLPTHRQRLREAAHKTQNALISLGAKVQPAQAGFFLWANLRCFLPKVNHDEELALFKRFMAHKVYLTPGSEMRCADPGWFRIVFSSAPHVLEEGLSRIADTIKEL</sequence>
<comment type="caution">
    <text evidence="4">The sequence shown here is derived from an EMBL/GenBank/DDBJ whole genome shotgun (WGS) entry which is preliminary data.</text>
</comment>
<reference evidence="4 5" key="1">
    <citation type="submission" date="2017-12" db="EMBL/GenBank/DDBJ databases">
        <title>Hemimetabolous genomes reveal molecular basis of termite eusociality.</title>
        <authorList>
            <person name="Harrison M.C."/>
            <person name="Jongepier E."/>
            <person name="Robertson H.M."/>
            <person name="Arning N."/>
            <person name="Bitard-Feildel T."/>
            <person name="Chao H."/>
            <person name="Childers C.P."/>
            <person name="Dinh H."/>
            <person name="Doddapaneni H."/>
            <person name="Dugan S."/>
            <person name="Gowin J."/>
            <person name="Greiner C."/>
            <person name="Han Y."/>
            <person name="Hu H."/>
            <person name="Hughes D.S.T."/>
            <person name="Huylmans A.-K."/>
            <person name="Kemena C."/>
            <person name="Kremer L.P.M."/>
            <person name="Lee S.L."/>
            <person name="Lopez-Ezquerra A."/>
            <person name="Mallet L."/>
            <person name="Monroy-Kuhn J.M."/>
            <person name="Moser A."/>
            <person name="Murali S.C."/>
            <person name="Muzny D.M."/>
            <person name="Otani S."/>
            <person name="Piulachs M.-D."/>
            <person name="Poelchau M."/>
            <person name="Qu J."/>
            <person name="Schaub F."/>
            <person name="Wada-Katsumata A."/>
            <person name="Worley K.C."/>
            <person name="Xie Q."/>
            <person name="Ylla G."/>
            <person name="Poulsen M."/>
            <person name="Gibbs R.A."/>
            <person name="Schal C."/>
            <person name="Richards S."/>
            <person name="Belles X."/>
            <person name="Korb J."/>
            <person name="Bornberg-Bauer E."/>
        </authorList>
    </citation>
    <scope>NUCLEOTIDE SEQUENCE [LARGE SCALE GENOMIC DNA]</scope>
    <source>
        <tissue evidence="4">Whole body</tissue>
    </source>
</reference>
<dbReference type="PRINTS" id="PR00753">
    <property type="entry name" value="ACCSYNTHASE"/>
</dbReference>
<dbReference type="PANTHER" id="PTHR43795">
    <property type="entry name" value="BIFUNCTIONAL ASPARTATE AMINOTRANSFERASE AND GLUTAMATE/ASPARTATE-PREPHENATE AMINOTRANSFERASE-RELATED"/>
    <property type="match status" value="1"/>
</dbReference>
<evidence type="ECO:0000313" key="5">
    <source>
        <dbReference type="Proteomes" id="UP000235965"/>
    </source>
</evidence>
<keyword evidence="2" id="KW-0663">Pyridoxal phosphate</keyword>
<protein>
    <recommendedName>
        <fullName evidence="3">Aminotransferase class I/classII large domain-containing protein</fullName>
    </recommendedName>
</protein>
<proteinExistence type="inferred from homology"/>
<dbReference type="SUPFAM" id="SSF53383">
    <property type="entry name" value="PLP-dependent transferases"/>
    <property type="match status" value="1"/>
</dbReference>
<dbReference type="STRING" id="105785.A0A2J7RH41"/>
<feature type="domain" description="Aminotransferase class I/classII large" evidence="3">
    <location>
        <begin position="50"/>
        <end position="418"/>
    </location>
</feature>
<dbReference type="GO" id="GO:0006520">
    <property type="term" value="P:amino acid metabolic process"/>
    <property type="evidence" value="ECO:0007669"/>
    <property type="project" value="TreeGrafter"/>
</dbReference>
<dbReference type="EMBL" id="NEVH01003747">
    <property type="protein sequence ID" value="PNF40151.1"/>
    <property type="molecule type" value="Genomic_DNA"/>
</dbReference>
<dbReference type="InParanoid" id="A0A2J7RH41"/>
<dbReference type="InterPro" id="IPR050478">
    <property type="entry name" value="Ethylene_sulfur-biosynth"/>
</dbReference>
<dbReference type="Pfam" id="PF00155">
    <property type="entry name" value="Aminotran_1_2"/>
    <property type="match status" value="1"/>
</dbReference>
<gene>
    <name evidence="4" type="ORF">B7P43_G09761</name>
</gene>
<dbReference type="GO" id="GO:0008483">
    <property type="term" value="F:transaminase activity"/>
    <property type="evidence" value="ECO:0007669"/>
    <property type="project" value="TreeGrafter"/>
</dbReference>
<dbReference type="PANTHER" id="PTHR43795:SF39">
    <property type="entry name" value="AMINOTRANSFERASE CLASS I_CLASSII DOMAIN-CONTAINING PROTEIN"/>
    <property type="match status" value="1"/>
</dbReference>
<dbReference type="InterPro" id="IPR015424">
    <property type="entry name" value="PyrdxlP-dep_Trfase"/>
</dbReference>
<evidence type="ECO:0000259" key="3">
    <source>
        <dbReference type="Pfam" id="PF00155"/>
    </source>
</evidence>
<dbReference type="InterPro" id="IPR015421">
    <property type="entry name" value="PyrdxlP-dep_Trfase_major"/>
</dbReference>
<dbReference type="EMBL" id="NEVH01003747">
    <property type="protein sequence ID" value="PNF40152.1"/>
    <property type="molecule type" value="Genomic_DNA"/>
</dbReference>
<dbReference type="CDD" id="cd00609">
    <property type="entry name" value="AAT_like"/>
    <property type="match status" value="1"/>
</dbReference>
<dbReference type="GO" id="GO:0030170">
    <property type="term" value="F:pyridoxal phosphate binding"/>
    <property type="evidence" value="ECO:0007669"/>
    <property type="project" value="InterPro"/>
</dbReference>
<dbReference type="InterPro" id="IPR004838">
    <property type="entry name" value="NHTrfase_class1_PyrdxlP-BS"/>
</dbReference>
<dbReference type="InterPro" id="IPR004839">
    <property type="entry name" value="Aminotransferase_I/II_large"/>
</dbReference>
<dbReference type="Gene3D" id="3.90.1150.10">
    <property type="entry name" value="Aspartate Aminotransferase, domain 1"/>
    <property type="match status" value="1"/>
</dbReference>
<dbReference type="PROSITE" id="PS00105">
    <property type="entry name" value="AA_TRANSFER_CLASS_1"/>
    <property type="match status" value="1"/>
</dbReference>